<dbReference type="InterPro" id="IPR036875">
    <property type="entry name" value="Znf_CCHC_sf"/>
</dbReference>
<dbReference type="Pfam" id="PF13976">
    <property type="entry name" value="gag_pre-integrs"/>
    <property type="match status" value="1"/>
</dbReference>
<protein>
    <recommendedName>
        <fullName evidence="4">Integrase catalytic domain-containing protein</fullName>
    </recommendedName>
</protein>
<evidence type="ECO:0000313" key="6">
    <source>
        <dbReference type="Proteomes" id="UP000242715"/>
    </source>
</evidence>
<dbReference type="SUPFAM" id="SSF53098">
    <property type="entry name" value="Ribonuclease H-like"/>
    <property type="match status" value="1"/>
</dbReference>
<dbReference type="AlphaFoldDB" id="A0A2Z6NWC1"/>
<evidence type="ECO:0000259" key="4">
    <source>
        <dbReference type="PROSITE" id="PS50994"/>
    </source>
</evidence>
<dbReference type="OrthoDB" id="430476at2759"/>
<feature type="compositionally biased region" description="Basic and acidic residues" evidence="3">
    <location>
        <begin position="235"/>
        <end position="255"/>
    </location>
</feature>
<keyword evidence="6" id="KW-1185">Reference proteome</keyword>
<dbReference type="CDD" id="cd09272">
    <property type="entry name" value="RNase_HI_RT_Ty1"/>
    <property type="match status" value="1"/>
</dbReference>
<feature type="domain" description="Integrase catalytic" evidence="4">
    <location>
        <begin position="389"/>
        <end position="556"/>
    </location>
</feature>
<sequence length="1166" mass="133880">MAEKSNFHANLSILDGKNWDIWIKQMKVIFIVQEVDEQVNTVLDPLPANATEQQRTTFREAQKKDSKTLFLIHQCVDSKVFEKIADATTSKDAWDILRKSYRGDAKVKKVKLQALKSQFELLEMKNDEAIADYFTRVENLTNQMKNCGSTLSEEEMVEKVLRTLTHKFDHIVVTIEQTKDLSEIKMEDLQSTLEAHELKHGERNHGKEDEQALFVKFKKYQDEKKKWQNKKGSKKGKESDEDKPGSSKKEGGQKTKKDKSTIQCYNCNKYGHYASEWCSNHMTWNKSILTDFNKCLNTRIKLANAQSQNRTFKTQVKTIEVECLATSTDDKDSGLWHRRYDHLNFKSLSMLNSKNMVLGLPSVIAPVDTCTTCLLGKHPRSSFKSNLSMRSSEVLNVVHSDICGPIDVLSTGGNKYFITFVDEYSRMIWLYHIKAKSEAFEVFKRFKTLVEKQSDKSIKVLRTDGGGEYTSKEFENYCKDQGIIHEVTTPYTSQHNGLAERRNKSILDMARSIVKQKGLPHRFWGEAVSTAVYILNRSPTKKLIDKVPEEVWSKCKPSVTHFKVFGSLSYKHVPDARRKKLDDKSEPMVFVGYHRTDAYRLYNPTSDKIEISRDVKENYNEEDASSDEDNGRHLPLRTHRTTQIPRRFADCDMVPDNVVDNEGNIVHYAMLADIELLDVKSAIKSKGWLKAMIDELKSIEKNKTWDMCKLPSDKRAIDVKWVYKLKQNHEGQVIKHKARLVAKVSDIIACSRRWPMFHLDVKSAFLNGPLEEDVYVKQPPGFELKGKEDMVLKLNKALYGLKQAPRAWNKIIDQFLVMQCFVKCSVEYGVYVKHSDDKHMLIICLYVDDLLVTGSSQIEIENFKSQMKSEFEMTDLGKLTYFLGMELLATTKGMVLHQAKYATEILKKFEMLDCNSSVTPADTMLKLEVEESSDTVDSTMFRQLIGSLRYLCQTRLDISYAVGYVSRFKSNPLKSHLLAAKRILRYINGTIHYGVLFPYSRDSSKLELNGFSDADWCGDKVDRRSTSGYVLKFQNAPISWCSKKQSVIALSSCEAEYVAGSLVACQANWLQSLLSEMKIIDNIIVMLKIDNKSAINLAKNPVSHGKSKHIETRFHFLRDQVNKGKLSLDYCSIDDQQADILTKAVKRDQFLKLRREMRIVSFDSLN</sequence>
<dbReference type="InterPro" id="IPR025724">
    <property type="entry name" value="GAG-pre-integrase_dom"/>
</dbReference>
<dbReference type="InterPro" id="IPR013103">
    <property type="entry name" value="RVT_2"/>
</dbReference>
<evidence type="ECO:0000313" key="5">
    <source>
        <dbReference type="EMBL" id="GAU35849.1"/>
    </source>
</evidence>
<evidence type="ECO:0000256" key="1">
    <source>
        <dbReference type="ARBA" id="ARBA00022723"/>
    </source>
</evidence>
<dbReference type="InterPro" id="IPR039537">
    <property type="entry name" value="Retrotran_Ty1/copia-like"/>
</dbReference>
<evidence type="ECO:0000256" key="2">
    <source>
        <dbReference type="ARBA" id="ARBA00022801"/>
    </source>
</evidence>
<dbReference type="InterPro" id="IPR036397">
    <property type="entry name" value="RNaseH_sf"/>
</dbReference>
<proteinExistence type="predicted"/>
<dbReference type="GO" id="GO:0016787">
    <property type="term" value="F:hydrolase activity"/>
    <property type="evidence" value="ECO:0007669"/>
    <property type="project" value="UniProtKB-KW"/>
</dbReference>
<dbReference type="Proteomes" id="UP000242715">
    <property type="component" value="Unassembled WGS sequence"/>
</dbReference>
<dbReference type="InterPro" id="IPR001584">
    <property type="entry name" value="Integrase_cat-core"/>
</dbReference>
<dbReference type="Pfam" id="PF25597">
    <property type="entry name" value="SH3_retrovirus"/>
    <property type="match status" value="1"/>
</dbReference>
<dbReference type="Gene3D" id="3.30.420.10">
    <property type="entry name" value="Ribonuclease H-like superfamily/Ribonuclease H"/>
    <property type="match status" value="1"/>
</dbReference>
<dbReference type="GO" id="GO:0003676">
    <property type="term" value="F:nucleic acid binding"/>
    <property type="evidence" value="ECO:0007669"/>
    <property type="project" value="InterPro"/>
</dbReference>
<keyword evidence="2" id="KW-0378">Hydrolase</keyword>
<dbReference type="PANTHER" id="PTHR42648">
    <property type="entry name" value="TRANSPOSASE, PUTATIVE-RELATED"/>
    <property type="match status" value="1"/>
</dbReference>
<dbReference type="InterPro" id="IPR057670">
    <property type="entry name" value="SH3_retrovirus"/>
</dbReference>
<feature type="region of interest" description="Disordered" evidence="3">
    <location>
        <begin position="225"/>
        <end position="255"/>
    </location>
</feature>
<dbReference type="PROSITE" id="PS50994">
    <property type="entry name" value="INTEGRASE"/>
    <property type="match status" value="1"/>
</dbReference>
<dbReference type="SUPFAM" id="SSF56672">
    <property type="entry name" value="DNA/RNA polymerases"/>
    <property type="match status" value="1"/>
</dbReference>
<dbReference type="GO" id="GO:0008270">
    <property type="term" value="F:zinc ion binding"/>
    <property type="evidence" value="ECO:0007669"/>
    <property type="project" value="InterPro"/>
</dbReference>
<keyword evidence="1" id="KW-0479">Metal-binding</keyword>
<dbReference type="InterPro" id="IPR012337">
    <property type="entry name" value="RNaseH-like_sf"/>
</dbReference>
<accession>A0A2Z6NWC1</accession>
<dbReference type="Pfam" id="PF14223">
    <property type="entry name" value="Retrotran_gag_2"/>
    <property type="match status" value="1"/>
</dbReference>
<name>A0A2Z6NWC1_TRISU</name>
<dbReference type="GO" id="GO:0015074">
    <property type="term" value="P:DNA integration"/>
    <property type="evidence" value="ECO:0007669"/>
    <property type="project" value="InterPro"/>
</dbReference>
<dbReference type="SUPFAM" id="SSF57756">
    <property type="entry name" value="Retrovirus zinc finger-like domains"/>
    <property type="match status" value="1"/>
</dbReference>
<dbReference type="PANTHER" id="PTHR42648:SF18">
    <property type="entry name" value="RETROTRANSPOSON, UNCLASSIFIED-LIKE PROTEIN"/>
    <property type="match status" value="1"/>
</dbReference>
<dbReference type="Pfam" id="PF07727">
    <property type="entry name" value="RVT_2"/>
    <property type="match status" value="2"/>
</dbReference>
<gene>
    <name evidence="5" type="ORF">TSUD_63380</name>
</gene>
<dbReference type="Pfam" id="PF00665">
    <property type="entry name" value="rve"/>
    <property type="match status" value="1"/>
</dbReference>
<evidence type="ECO:0000256" key="3">
    <source>
        <dbReference type="SAM" id="MobiDB-lite"/>
    </source>
</evidence>
<dbReference type="InterPro" id="IPR043502">
    <property type="entry name" value="DNA/RNA_pol_sf"/>
</dbReference>
<dbReference type="EMBL" id="DF973607">
    <property type="protein sequence ID" value="GAU35849.1"/>
    <property type="molecule type" value="Genomic_DNA"/>
</dbReference>
<reference evidence="6" key="1">
    <citation type="journal article" date="2017" name="Front. Plant Sci.">
        <title>Climate Clever Clovers: New Paradigm to Reduce the Environmental Footprint of Ruminants by Breeding Low Methanogenic Forages Utilizing Haplotype Variation.</title>
        <authorList>
            <person name="Kaur P."/>
            <person name="Appels R."/>
            <person name="Bayer P.E."/>
            <person name="Keeble-Gagnere G."/>
            <person name="Wang J."/>
            <person name="Hirakawa H."/>
            <person name="Shirasawa K."/>
            <person name="Vercoe P."/>
            <person name="Stefanova K."/>
            <person name="Durmic Z."/>
            <person name="Nichols P."/>
            <person name="Revell C."/>
            <person name="Isobe S.N."/>
            <person name="Edwards D."/>
            <person name="Erskine W."/>
        </authorList>
    </citation>
    <scope>NUCLEOTIDE SEQUENCE [LARGE SCALE GENOMIC DNA]</scope>
    <source>
        <strain evidence="6">cv. Daliak</strain>
    </source>
</reference>
<organism evidence="5 6">
    <name type="scientific">Trifolium subterraneum</name>
    <name type="common">Subterranean clover</name>
    <dbReference type="NCBI Taxonomy" id="3900"/>
    <lineage>
        <taxon>Eukaryota</taxon>
        <taxon>Viridiplantae</taxon>
        <taxon>Streptophyta</taxon>
        <taxon>Embryophyta</taxon>
        <taxon>Tracheophyta</taxon>
        <taxon>Spermatophyta</taxon>
        <taxon>Magnoliopsida</taxon>
        <taxon>eudicotyledons</taxon>
        <taxon>Gunneridae</taxon>
        <taxon>Pentapetalae</taxon>
        <taxon>rosids</taxon>
        <taxon>fabids</taxon>
        <taxon>Fabales</taxon>
        <taxon>Fabaceae</taxon>
        <taxon>Papilionoideae</taxon>
        <taxon>50 kb inversion clade</taxon>
        <taxon>NPAAA clade</taxon>
        <taxon>Hologalegina</taxon>
        <taxon>IRL clade</taxon>
        <taxon>Trifolieae</taxon>
        <taxon>Trifolium</taxon>
    </lineage>
</organism>